<dbReference type="InterPro" id="IPR000847">
    <property type="entry name" value="LysR_HTH_N"/>
</dbReference>
<feature type="domain" description="HTH lysR-type" evidence="5">
    <location>
        <begin position="1"/>
        <end position="59"/>
    </location>
</feature>
<keyword evidence="4" id="KW-0804">Transcription</keyword>
<evidence type="ECO:0000256" key="2">
    <source>
        <dbReference type="ARBA" id="ARBA00023015"/>
    </source>
</evidence>
<dbReference type="PROSITE" id="PS50931">
    <property type="entry name" value="HTH_LYSR"/>
    <property type="match status" value="1"/>
</dbReference>
<organism evidence="6">
    <name type="scientific">Variovorax paradoxus</name>
    <dbReference type="NCBI Taxonomy" id="34073"/>
    <lineage>
        <taxon>Bacteria</taxon>
        <taxon>Pseudomonadati</taxon>
        <taxon>Pseudomonadota</taxon>
        <taxon>Betaproteobacteria</taxon>
        <taxon>Burkholderiales</taxon>
        <taxon>Comamonadaceae</taxon>
        <taxon>Variovorax</taxon>
    </lineage>
</organism>
<dbReference type="Gene3D" id="3.40.190.290">
    <property type="match status" value="1"/>
</dbReference>
<dbReference type="InterPro" id="IPR036388">
    <property type="entry name" value="WH-like_DNA-bd_sf"/>
</dbReference>
<dbReference type="AlphaFoldDB" id="A0A679JJE5"/>
<name>A0A679JJE5_VARPD</name>
<proteinExistence type="inferred from homology"/>
<dbReference type="Pfam" id="PF00126">
    <property type="entry name" value="HTH_1"/>
    <property type="match status" value="1"/>
</dbReference>
<dbReference type="GO" id="GO:0006351">
    <property type="term" value="P:DNA-templated transcription"/>
    <property type="evidence" value="ECO:0007669"/>
    <property type="project" value="TreeGrafter"/>
</dbReference>
<sequence>MDQLLALKVFVRIAETNAFSRAADAMNVPRPTVTKLIQDLEHHLGVRLLQRTTRKVSVTADGSAYYERAKRLIAELEDMDQLASGARSQLRGRLRVDVGSVLANRILIPALGHFRDLYPDLQLELGVSDRPADLIGEGVDCAIRGGEMPDSSMVARHLAHLEWVTCASSAYIAARGIPEHPDDLLSVTGEGQGGRHTISGYFSSLTGRAFSLEFNRHGERVAVKPGDGTSFNESTAHVNALLHGLGVGQTFRFAVAPFLGDGSLVEILPDWSRPAHTIRLVYPSNRQLSAKIRAFADWAVAVFAPFDSRPRVDGE</sequence>
<keyword evidence="2" id="KW-0805">Transcription regulation</keyword>
<dbReference type="InterPro" id="IPR036390">
    <property type="entry name" value="WH_DNA-bd_sf"/>
</dbReference>
<dbReference type="SUPFAM" id="SSF53850">
    <property type="entry name" value="Periplasmic binding protein-like II"/>
    <property type="match status" value="1"/>
</dbReference>
<dbReference type="InterPro" id="IPR005119">
    <property type="entry name" value="LysR_subst-bd"/>
</dbReference>
<evidence type="ECO:0000256" key="1">
    <source>
        <dbReference type="ARBA" id="ARBA00009437"/>
    </source>
</evidence>
<dbReference type="EMBL" id="LR743508">
    <property type="protein sequence ID" value="CAA2109111.1"/>
    <property type="molecule type" value="Genomic_DNA"/>
</dbReference>
<comment type="similarity">
    <text evidence="1">Belongs to the LysR transcriptional regulatory family.</text>
</comment>
<dbReference type="CDD" id="cd08472">
    <property type="entry name" value="PBP2_CrgA_like_3"/>
    <property type="match status" value="1"/>
</dbReference>
<dbReference type="GO" id="GO:0003700">
    <property type="term" value="F:DNA-binding transcription factor activity"/>
    <property type="evidence" value="ECO:0007669"/>
    <property type="project" value="InterPro"/>
</dbReference>
<reference evidence="6" key="1">
    <citation type="submission" date="2019-12" db="EMBL/GenBank/DDBJ databases">
        <authorList>
            <person name="Cremers G."/>
        </authorList>
    </citation>
    <scope>NUCLEOTIDE SEQUENCE</scope>
    <source>
        <strain evidence="6">Vvax</strain>
    </source>
</reference>
<dbReference type="SUPFAM" id="SSF46785">
    <property type="entry name" value="Winged helix' DNA-binding domain"/>
    <property type="match status" value="1"/>
</dbReference>
<evidence type="ECO:0000313" key="6">
    <source>
        <dbReference type="EMBL" id="CAA2109111.1"/>
    </source>
</evidence>
<protein>
    <submittedName>
        <fullName evidence="6">HTH-type transcriptional regulator DmlR</fullName>
    </submittedName>
</protein>
<dbReference type="InterPro" id="IPR058163">
    <property type="entry name" value="LysR-type_TF_proteobact-type"/>
</dbReference>
<evidence type="ECO:0000256" key="4">
    <source>
        <dbReference type="ARBA" id="ARBA00023163"/>
    </source>
</evidence>
<dbReference type="PANTHER" id="PTHR30537:SF72">
    <property type="entry name" value="LYSR FAMILY TRANSCRIPTIONAL REGULATOR"/>
    <property type="match status" value="1"/>
</dbReference>
<dbReference type="GO" id="GO:0043565">
    <property type="term" value="F:sequence-specific DNA binding"/>
    <property type="evidence" value="ECO:0007669"/>
    <property type="project" value="TreeGrafter"/>
</dbReference>
<dbReference type="Gene3D" id="1.10.10.10">
    <property type="entry name" value="Winged helix-like DNA-binding domain superfamily/Winged helix DNA-binding domain"/>
    <property type="match status" value="1"/>
</dbReference>
<dbReference type="PANTHER" id="PTHR30537">
    <property type="entry name" value="HTH-TYPE TRANSCRIPTIONAL REGULATOR"/>
    <property type="match status" value="1"/>
</dbReference>
<dbReference type="RefSeq" id="WP_339093057.1">
    <property type="nucleotide sequence ID" value="NZ_LR743508.1"/>
</dbReference>
<evidence type="ECO:0000256" key="3">
    <source>
        <dbReference type="ARBA" id="ARBA00023125"/>
    </source>
</evidence>
<accession>A0A679JJE5</accession>
<keyword evidence="3" id="KW-0238">DNA-binding</keyword>
<evidence type="ECO:0000259" key="5">
    <source>
        <dbReference type="PROSITE" id="PS50931"/>
    </source>
</evidence>
<dbReference type="FunFam" id="1.10.10.10:FF:000001">
    <property type="entry name" value="LysR family transcriptional regulator"/>
    <property type="match status" value="1"/>
</dbReference>
<dbReference type="Pfam" id="PF03466">
    <property type="entry name" value="LysR_substrate"/>
    <property type="match status" value="1"/>
</dbReference>
<gene>
    <name evidence="6" type="primary">dmlR_32</name>
    <name evidence="6" type="ORF">VVAX_05382</name>
</gene>